<dbReference type="SUPFAM" id="SSF53067">
    <property type="entry name" value="Actin-like ATPase domain"/>
    <property type="match status" value="1"/>
</dbReference>
<keyword evidence="2" id="KW-1185">Reference proteome</keyword>
<evidence type="ECO:0000313" key="1">
    <source>
        <dbReference type="EMBL" id="KAJ1684743.1"/>
    </source>
</evidence>
<sequence>MALNRSTIAALVGELEALGATEQVAPEAGRRSAGRPSPVVRADSAGPYVVAADVGVGRIRAARILLGGEVAARATARVPDRPDPVETAAVLAGLVEELTASAPPRATLVGVGVGVPGVIAKTGGVVRVAPNLDWRDVAFSELVAAHLDPSVPVLLDNDANLGALAEHLRGVGVGVDDLVYVIGLVGVGAGFIVGGAPLLGAGGYAGEIGHMRYRPDGEACHCGNRGCWETEVGAVAIARAIGAPAEQVSHLDEVLDDFDRAPEALREIGRHIGVGLASAVNLFNPRLVVLGGYLRSLYRLVGDDVDTALEERALRAPSQTVTVSLPGLGDDSVLLGAAEMAFAPVLADPVTVLSGADEVRA</sequence>
<evidence type="ECO:0008006" key="3">
    <source>
        <dbReference type="Google" id="ProtNLM"/>
    </source>
</evidence>
<dbReference type="InterPro" id="IPR043129">
    <property type="entry name" value="ATPase_NBD"/>
</dbReference>
<comment type="caution">
    <text evidence="1">The sequence shown here is derived from an EMBL/GenBank/DDBJ whole genome shotgun (WGS) entry which is preliminary data.</text>
</comment>
<accession>A0A9P9Z9E9</accession>
<name>A0A9P9Z9E9_9POAL</name>
<dbReference type="Pfam" id="PF00480">
    <property type="entry name" value="ROK"/>
    <property type="match status" value="1"/>
</dbReference>
<proteinExistence type="predicted"/>
<dbReference type="PANTHER" id="PTHR18964">
    <property type="entry name" value="ROK (REPRESSOR, ORF, KINASE) FAMILY"/>
    <property type="match status" value="1"/>
</dbReference>
<dbReference type="EMBL" id="JAMQYH010000009">
    <property type="protein sequence ID" value="KAJ1684743.1"/>
    <property type="molecule type" value="Genomic_DNA"/>
</dbReference>
<dbReference type="AlphaFoldDB" id="A0A9P9Z9E9"/>
<gene>
    <name evidence="1" type="ORF">LUZ63_020014</name>
</gene>
<protein>
    <recommendedName>
        <fullName evidence="3">ROK family protein</fullName>
    </recommendedName>
</protein>
<dbReference type="Gene3D" id="3.30.420.40">
    <property type="match status" value="2"/>
</dbReference>
<dbReference type="PANTHER" id="PTHR18964:SF149">
    <property type="entry name" value="BIFUNCTIONAL UDP-N-ACETYLGLUCOSAMINE 2-EPIMERASE_N-ACETYLMANNOSAMINE KINASE"/>
    <property type="match status" value="1"/>
</dbReference>
<dbReference type="InterPro" id="IPR000600">
    <property type="entry name" value="ROK"/>
</dbReference>
<organism evidence="1 2">
    <name type="scientific">Rhynchospora breviuscula</name>
    <dbReference type="NCBI Taxonomy" id="2022672"/>
    <lineage>
        <taxon>Eukaryota</taxon>
        <taxon>Viridiplantae</taxon>
        <taxon>Streptophyta</taxon>
        <taxon>Embryophyta</taxon>
        <taxon>Tracheophyta</taxon>
        <taxon>Spermatophyta</taxon>
        <taxon>Magnoliopsida</taxon>
        <taxon>Liliopsida</taxon>
        <taxon>Poales</taxon>
        <taxon>Cyperaceae</taxon>
        <taxon>Cyperoideae</taxon>
        <taxon>Rhynchosporeae</taxon>
        <taxon>Rhynchospora</taxon>
    </lineage>
</organism>
<evidence type="ECO:0000313" key="2">
    <source>
        <dbReference type="Proteomes" id="UP001151287"/>
    </source>
</evidence>
<dbReference type="Proteomes" id="UP001151287">
    <property type="component" value="Unassembled WGS sequence"/>
</dbReference>
<reference evidence="1" key="1">
    <citation type="journal article" date="2022" name="Cell">
        <title>Repeat-based holocentromeres influence genome architecture and karyotype evolution.</title>
        <authorList>
            <person name="Hofstatter P.G."/>
            <person name="Thangavel G."/>
            <person name="Lux T."/>
            <person name="Neumann P."/>
            <person name="Vondrak T."/>
            <person name="Novak P."/>
            <person name="Zhang M."/>
            <person name="Costa L."/>
            <person name="Castellani M."/>
            <person name="Scott A."/>
            <person name="Toegelov H."/>
            <person name="Fuchs J."/>
            <person name="Mata-Sucre Y."/>
            <person name="Dias Y."/>
            <person name="Vanzela A.L.L."/>
            <person name="Huettel B."/>
            <person name="Almeida C.C.S."/>
            <person name="Simkova H."/>
            <person name="Souza G."/>
            <person name="Pedrosa-Harand A."/>
            <person name="Macas J."/>
            <person name="Mayer K.F.X."/>
            <person name="Houben A."/>
            <person name="Marques A."/>
        </authorList>
    </citation>
    <scope>NUCLEOTIDE SEQUENCE</scope>
    <source>
        <strain evidence="1">RhyBre1mFocal</strain>
    </source>
</reference>